<dbReference type="OrthoDB" id="6405485at2759"/>
<keyword evidence="2" id="KW-1185">Reference proteome</keyword>
<dbReference type="EMBL" id="CP045891">
    <property type="protein sequence ID" value="QQP58219.1"/>
    <property type="molecule type" value="Genomic_DNA"/>
</dbReference>
<protein>
    <submittedName>
        <fullName evidence="1">Uncharacterized protein</fullName>
    </submittedName>
</protein>
<reference evidence="2" key="1">
    <citation type="submission" date="2021-01" db="EMBL/GenBank/DDBJ databases">
        <title>Caligus Genome Assembly.</title>
        <authorList>
            <person name="Gallardo-Escarate C."/>
        </authorList>
    </citation>
    <scope>NUCLEOTIDE SEQUENCE [LARGE SCALE GENOMIC DNA]</scope>
</reference>
<proteinExistence type="predicted"/>
<organism evidence="1 2">
    <name type="scientific">Caligus rogercresseyi</name>
    <name type="common">Sea louse</name>
    <dbReference type="NCBI Taxonomy" id="217165"/>
    <lineage>
        <taxon>Eukaryota</taxon>
        <taxon>Metazoa</taxon>
        <taxon>Ecdysozoa</taxon>
        <taxon>Arthropoda</taxon>
        <taxon>Crustacea</taxon>
        <taxon>Multicrustacea</taxon>
        <taxon>Hexanauplia</taxon>
        <taxon>Copepoda</taxon>
        <taxon>Siphonostomatoida</taxon>
        <taxon>Caligidae</taxon>
        <taxon>Caligus</taxon>
    </lineage>
</organism>
<feature type="non-terminal residue" evidence="1">
    <location>
        <position position="101"/>
    </location>
</feature>
<gene>
    <name evidence="1" type="ORF">FKW44_003463</name>
</gene>
<accession>A0A7T8QWY8</accession>
<sequence length="101" mass="11757">MALLFGFKEHEIAGANPKFGWNQAAFYTKFPIDIRTRLEDLKKVHSYEVKNVVGNLIDVNLRLKGLEKINLETKKKVTITMVNTFNELMKKRRQIGLHNLE</sequence>
<dbReference type="AlphaFoldDB" id="A0A7T8QWY8"/>
<name>A0A7T8QWY8_CALRO</name>
<evidence type="ECO:0000313" key="1">
    <source>
        <dbReference type="EMBL" id="QQP58219.1"/>
    </source>
</evidence>
<evidence type="ECO:0000313" key="2">
    <source>
        <dbReference type="Proteomes" id="UP000595437"/>
    </source>
</evidence>
<dbReference type="Proteomes" id="UP000595437">
    <property type="component" value="Chromosome 2"/>
</dbReference>